<feature type="compositionally biased region" description="Pro residues" evidence="1">
    <location>
        <begin position="296"/>
        <end position="346"/>
    </location>
</feature>
<feature type="region of interest" description="Disordered" evidence="1">
    <location>
        <begin position="368"/>
        <end position="395"/>
    </location>
</feature>
<feature type="compositionally biased region" description="Polar residues" evidence="1">
    <location>
        <begin position="162"/>
        <end position="175"/>
    </location>
</feature>
<dbReference type="AlphaFoldDB" id="A0AAV0R6D8"/>
<keyword evidence="4" id="KW-1185">Reference proteome</keyword>
<organism evidence="3 4">
    <name type="scientific">Linum tenue</name>
    <dbReference type="NCBI Taxonomy" id="586396"/>
    <lineage>
        <taxon>Eukaryota</taxon>
        <taxon>Viridiplantae</taxon>
        <taxon>Streptophyta</taxon>
        <taxon>Embryophyta</taxon>
        <taxon>Tracheophyta</taxon>
        <taxon>Spermatophyta</taxon>
        <taxon>Magnoliopsida</taxon>
        <taxon>eudicotyledons</taxon>
        <taxon>Gunneridae</taxon>
        <taxon>Pentapetalae</taxon>
        <taxon>rosids</taxon>
        <taxon>fabids</taxon>
        <taxon>Malpighiales</taxon>
        <taxon>Linaceae</taxon>
        <taxon>Linum</taxon>
    </lineage>
</organism>
<feature type="region of interest" description="Disordered" evidence="1">
    <location>
        <begin position="162"/>
        <end position="228"/>
    </location>
</feature>
<sequence>MAAKMASRLITSLFFFLTLTFTTFSHTSEARDFPQKPTKAVVVGTVYCDTCFNNRFSKPTHFISGASVVVECRDGRFRRQVKTNQLGEFSVELPFTVNREVKKIKRCSVKLLTSSDPYCAVASTATSSSLHLKSRNSKLGSHSHIYSAGYFTFKPSHQPTLCSQNPTTTAAAGSNEQKDLSGFPLLPSPGGGGNDDDEPTLPPPVNTNPNGGVPPPEMNQNRLPPLPLLPRLPSLPPLPPLPTLPRLPYLPPWPGKSFNKHEKPSLRQGEGEREGDELSDQKSGRPGQPQGFLFPPILPPNPLQPPSPPSLPLPPNPLEPPSLVPPILPPNPLQPPPAPFLPIPPIPGLTPSPPPVLPFPFPPPLFPLPPGFPGIPPAADAAQKSKSRSPSTIDP</sequence>
<evidence type="ECO:0000256" key="2">
    <source>
        <dbReference type="SAM" id="SignalP"/>
    </source>
</evidence>
<protein>
    <recommendedName>
        <fullName evidence="5">Pollen Ole e 1 allergen and extensin family protein</fullName>
    </recommendedName>
</protein>
<reference evidence="3" key="1">
    <citation type="submission" date="2022-08" db="EMBL/GenBank/DDBJ databases">
        <authorList>
            <person name="Gutierrez-Valencia J."/>
        </authorList>
    </citation>
    <scope>NUCLEOTIDE SEQUENCE</scope>
</reference>
<feature type="region of interest" description="Disordered" evidence="1">
    <location>
        <begin position="255"/>
        <end position="346"/>
    </location>
</feature>
<comment type="caution">
    <text evidence="3">The sequence shown here is derived from an EMBL/GenBank/DDBJ whole genome shotgun (WGS) entry which is preliminary data.</text>
</comment>
<accession>A0AAV0R6D8</accession>
<evidence type="ECO:0000313" key="3">
    <source>
        <dbReference type="EMBL" id="CAI0553244.1"/>
    </source>
</evidence>
<dbReference type="Proteomes" id="UP001154282">
    <property type="component" value="Unassembled WGS sequence"/>
</dbReference>
<dbReference type="PANTHER" id="PTHR47273:SF4">
    <property type="entry name" value="EXPRESSED PROTEIN"/>
    <property type="match status" value="1"/>
</dbReference>
<feature type="signal peptide" evidence="2">
    <location>
        <begin position="1"/>
        <end position="30"/>
    </location>
</feature>
<evidence type="ECO:0000256" key="1">
    <source>
        <dbReference type="SAM" id="MobiDB-lite"/>
    </source>
</evidence>
<evidence type="ECO:0000313" key="4">
    <source>
        <dbReference type="Proteomes" id="UP001154282"/>
    </source>
</evidence>
<dbReference type="Pfam" id="PF01190">
    <property type="entry name" value="Pollen_Ole_e_1"/>
    <property type="match status" value="1"/>
</dbReference>
<evidence type="ECO:0008006" key="5">
    <source>
        <dbReference type="Google" id="ProtNLM"/>
    </source>
</evidence>
<keyword evidence="2" id="KW-0732">Signal</keyword>
<gene>
    <name evidence="3" type="ORF">LITE_LOCUS46761</name>
</gene>
<feature type="compositionally biased region" description="Pro residues" evidence="1">
    <location>
        <begin position="200"/>
        <end position="217"/>
    </location>
</feature>
<name>A0AAV0R6D8_9ROSI</name>
<feature type="compositionally biased region" description="Basic and acidic residues" evidence="1">
    <location>
        <begin position="259"/>
        <end position="272"/>
    </location>
</feature>
<dbReference type="PANTHER" id="PTHR47273">
    <property type="entry name" value="EXPRESSED PROTEIN"/>
    <property type="match status" value="1"/>
</dbReference>
<dbReference type="EMBL" id="CAMGYJ010000010">
    <property type="protein sequence ID" value="CAI0553244.1"/>
    <property type="molecule type" value="Genomic_DNA"/>
</dbReference>
<proteinExistence type="predicted"/>
<feature type="chain" id="PRO_5043762747" description="Pollen Ole e 1 allergen and extensin family protein" evidence="2">
    <location>
        <begin position="31"/>
        <end position="395"/>
    </location>
</feature>